<accession>F2NBC9</accession>
<dbReference type="HOGENOM" id="CLU_039395_0_1_11"/>
<dbReference type="PANTHER" id="PTHR43095">
    <property type="entry name" value="SUGAR KINASE"/>
    <property type="match status" value="1"/>
</dbReference>
<dbReference type="InterPro" id="IPR050406">
    <property type="entry name" value="FGGY_Carb_Kinase"/>
</dbReference>
<keyword evidence="11" id="KW-1185">Reference proteome</keyword>
<dbReference type="STRING" id="700015.Corgl_0550"/>
<keyword evidence="6" id="KW-0067">ATP-binding</keyword>
<dbReference type="InterPro" id="IPR043129">
    <property type="entry name" value="ATPase_NBD"/>
</dbReference>
<comment type="similarity">
    <text evidence="1">Belongs to the FGGY kinase family.</text>
</comment>
<keyword evidence="2" id="KW-0119">Carbohydrate metabolism</keyword>
<evidence type="ECO:0000256" key="7">
    <source>
        <dbReference type="ARBA" id="ARBA00023308"/>
    </source>
</evidence>
<evidence type="ECO:0000256" key="2">
    <source>
        <dbReference type="ARBA" id="ARBA00022629"/>
    </source>
</evidence>
<dbReference type="Proteomes" id="UP000006851">
    <property type="component" value="Chromosome"/>
</dbReference>
<keyword evidence="2" id="KW-0859">Xylose metabolism</keyword>
<dbReference type="eggNOG" id="COG1070">
    <property type="taxonomic scope" value="Bacteria"/>
</dbReference>
<dbReference type="OrthoDB" id="9761504at2"/>
<dbReference type="InterPro" id="IPR018485">
    <property type="entry name" value="FGGY_C"/>
</dbReference>
<keyword evidence="3" id="KW-0808">Transferase</keyword>
<dbReference type="Gene3D" id="3.30.420.40">
    <property type="match status" value="2"/>
</dbReference>
<evidence type="ECO:0000259" key="9">
    <source>
        <dbReference type="Pfam" id="PF02782"/>
    </source>
</evidence>
<dbReference type="AlphaFoldDB" id="F2NBC9"/>
<sequence>MTDCSDTKRYAAVDIGASTGRVLVGWLEDGRMRLEEAHRFDNSQIRVGGHNCWDMHGLFENMIEGLRKAGELPGGPPGSIGIDTWGVDFVLLDRDRKMIGEAVSYRDARCNGMCEVVEGLIAPEDLFARTGIQRQLFNTVYQLMALKKEHPEQLAAARHLLMIPDYLNFLLTGRMRTEYTNATTTGLLNARSRDWDRDLLDLVGLPPCVFERPVMPGVEVGEFTDEVAARIGYSARVVLPATHDTGSAFLAVPARDRHGVFISSGTWSLLGVERSEPVTSSAALRENFTNEGGYGLRYRFLKNIMGLWMIQSVRREVNGTSYVRGSAAASARFDHAVDFDELRALCRDAEPFEARIDVDDERFLAPDSMISEIEAACRESGQPVPQTLGQIMRTIYASLAACYARSIASLREITGCDFSSINIVGGGCQDSYLNRMTAAATGLPVFAGPIEATAIGNVAAQMIAAGHLDGTDEVRRCVAASFPIERIDPDT</sequence>
<dbReference type="CDD" id="cd07771">
    <property type="entry name" value="ASKHA_NBD_FGGY_RhaB-like"/>
    <property type="match status" value="1"/>
</dbReference>
<keyword evidence="7" id="KW-0684">Rhamnose metabolism</keyword>
<evidence type="ECO:0000256" key="3">
    <source>
        <dbReference type="ARBA" id="ARBA00022679"/>
    </source>
</evidence>
<proteinExistence type="inferred from homology"/>
<dbReference type="Pfam" id="PF00370">
    <property type="entry name" value="FGGY_N"/>
    <property type="match status" value="1"/>
</dbReference>
<dbReference type="EMBL" id="CP002628">
    <property type="protein sequence ID" value="AEB06665.1"/>
    <property type="molecule type" value="Genomic_DNA"/>
</dbReference>
<dbReference type="SUPFAM" id="SSF53067">
    <property type="entry name" value="Actin-like ATPase domain"/>
    <property type="match status" value="2"/>
</dbReference>
<keyword evidence="5" id="KW-0418">Kinase</keyword>
<evidence type="ECO:0000256" key="1">
    <source>
        <dbReference type="ARBA" id="ARBA00009156"/>
    </source>
</evidence>
<evidence type="ECO:0000256" key="4">
    <source>
        <dbReference type="ARBA" id="ARBA00022741"/>
    </source>
</evidence>
<dbReference type="RefSeq" id="WP_013708408.1">
    <property type="nucleotide sequence ID" value="NC_015389.1"/>
</dbReference>
<evidence type="ECO:0000313" key="10">
    <source>
        <dbReference type="EMBL" id="AEB06665.1"/>
    </source>
</evidence>
<gene>
    <name evidence="10" type="ordered locus">Corgl_0550</name>
</gene>
<evidence type="ECO:0000313" key="11">
    <source>
        <dbReference type="Proteomes" id="UP000006851"/>
    </source>
</evidence>
<keyword evidence="4" id="KW-0547">Nucleotide-binding</keyword>
<dbReference type="GO" id="GO:0042732">
    <property type="term" value="P:D-xylose metabolic process"/>
    <property type="evidence" value="ECO:0007669"/>
    <property type="project" value="UniProtKB-KW"/>
</dbReference>
<dbReference type="GO" id="GO:0005524">
    <property type="term" value="F:ATP binding"/>
    <property type="evidence" value="ECO:0007669"/>
    <property type="project" value="UniProtKB-KW"/>
</dbReference>
<evidence type="ECO:0000259" key="8">
    <source>
        <dbReference type="Pfam" id="PF00370"/>
    </source>
</evidence>
<reference evidence="11" key="1">
    <citation type="journal article" date="2013" name="Stand. Genomic Sci.">
        <title>Complete genome sequence of Coriobacterium glomerans type strain (PW2(T)) from the midgut of Pyrrhocoris apterus L. (red soldier bug).</title>
        <authorList>
            <person name="Stackebrandt E."/>
            <person name="Zeytun A."/>
            <person name="Lapidus A."/>
            <person name="Nolan M."/>
            <person name="Lucas S."/>
            <person name="Hammon N."/>
            <person name="Deshpande S."/>
            <person name="Cheng J.F."/>
            <person name="Tapia R."/>
            <person name="Goodwin L.A."/>
            <person name="Pitluck S."/>
            <person name="Liolios K."/>
            <person name="Pagani I."/>
            <person name="Ivanova N."/>
            <person name="Mavromatis K."/>
            <person name="Mikhailova N."/>
            <person name="Huntemann M."/>
            <person name="Pati A."/>
            <person name="Chen A."/>
            <person name="Palaniappan K."/>
            <person name="Chang Y.J."/>
            <person name="Land M."/>
            <person name="Hauser L."/>
            <person name="Rohde M."/>
            <person name="Pukall R."/>
            <person name="Goker M."/>
            <person name="Detter J.C."/>
            <person name="Woyke T."/>
            <person name="Bristow J."/>
            <person name="Eisen J.A."/>
            <person name="Markowitz V."/>
            <person name="Hugenholtz P."/>
            <person name="Kyrpides N.C."/>
            <person name="Klenk H.P."/>
        </authorList>
    </citation>
    <scope>NUCLEOTIDE SEQUENCE</scope>
    <source>
        <strain evidence="11">ATCC 49209 / DSM 20642 / JCM 10262 / PW2</strain>
    </source>
</reference>
<feature type="domain" description="Carbohydrate kinase FGGY N-terminal" evidence="8">
    <location>
        <begin position="10"/>
        <end position="249"/>
    </location>
</feature>
<dbReference type="Pfam" id="PF02782">
    <property type="entry name" value="FGGY_C"/>
    <property type="match status" value="1"/>
</dbReference>
<name>F2NBC9_CORGP</name>
<dbReference type="InterPro" id="IPR013449">
    <property type="entry name" value="Rhamnulokinase"/>
</dbReference>
<dbReference type="GO" id="GO:0008993">
    <property type="term" value="F:rhamnulokinase activity"/>
    <property type="evidence" value="ECO:0007669"/>
    <property type="project" value="InterPro"/>
</dbReference>
<dbReference type="KEGG" id="cgo:Corgl_0550"/>
<dbReference type="InterPro" id="IPR018484">
    <property type="entry name" value="FGGY_N"/>
</dbReference>
<dbReference type="GO" id="GO:0019301">
    <property type="term" value="P:rhamnose catabolic process"/>
    <property type="evidence" value="ECO:0007669"/>
    <property type="project" value="InterPro"/>
</dbReference>
<protein>
    <submittedName>
        <fullName evidence="10">Rhamnulokinase</fullName>
    </submittedName>
</protein>
<dbReference type="PANTHER" id="PTHR43095:SF5">
    <property type="entry name" value="XYLULOSE KINASE"/>
    <property type="match status" value="1"/>
</dbReference>
<evidence type="ECO:0000256" key="6">
    <source>
        <dbReference type="ARBA" id="ARBA00022840"/>
    </source>
</evidence>
<evidence type="ECO:0000256" key="5">
    <source>
        <dbReference type="ARBA" id="ARBA00022777"/>
    </source>
</evidence>
<organism evidence="10 11">
    <name type="scientific">Coriobacterium glomerans (strain ATCC 49209 / DSM 20642 / JCM 10262 / PW2)</name>
    <dbReference type="NCBI Taxonomy" id="700015"/>
    <lineage>
        <taxon>Bacteria</taxon>
        <taxon>Bacillati</taxon>
        <taxon>Actinomycetota</taxon>
        <taxon>Coriobacteriia</taxon>
        <taxon>Coriobacteriales</taxon>
        <taxon>Coriobacteriaceae</taxon>
        <taxon>Coriobacterium</taxon>
    </lineage>
</organism>
<feature type="domain" description="Carbohydrate kinase FGGY C-terminal" evidence="9">
    <location>
        <begin position="261"/>
        <end position="465"/>
    </location>
</feature>